<name>A0ACA9S9X4_9GLOM</name>
<proteinExistence type="predicted"/>
<dbReference type="EMBL" id="CAJVQC010100650">
    <property type="protein sequence ID" value="CAG8831114.1"/>
    <property type="molecule type" value="Genomic_DNA"/>
</dbReference>
<dbReference type="Proteomes" id="UP000789920">
    <property type="component" value="Unassembled WGS sequence"/>
</dbReference>
<organism evidence="1 2">
    <name type="scientific">Racocetra persica</name>
    <dbReference type="NCBI Taxonomy" id="160502"/>
    <lineage>
        <taxon>Eukaryota</taxon>
        <taxon>Fungi</taxon>
        <taxon>Fungi incertae sedis</taxon>
        <taxon>Mucoromycota</taxon>
        <taxon>Glomeromycotina</taxon>
        <taxon>Glomeromycetes</taxon>
        <taxon>Diversisporales</taxon>
        <taxon>Gigasporaceae</taxon>
        <taxon>Racocetra</taxon>
    </lineage>
</organism>
<accession>A0ACA9S9X4</accession>
<protein>
    <submittedName>
        <fullName evidence="1">20058_t:CDS:1</fullName>
    </submittedName>
</protein>
<reference evidence="1" key="1">
    <citation type="submission" date="2021-06" db="EMBL/GenBank/DDBJ databases">
        <authorList>
            <person name="Kallberg Y."/>
            <person name="Tangrot J."/>
            <person name="Rosling A."/>
        </authorList>
    </citation>
    <scope>NUCLEOTIDE SEQUENCE</scope>
    <source>
        <strain evidence="1">MA461A</strain>
    </source>
</reference>
<evidence type="ECO:0000313" key="2">
    <source>
        <dbReference type="Proteomes" id="UP000789920"/>
    </source>
</evidence>
<evidence type="ECO:0000313" key="1">
    <source>
        <dbReference type="EMBL" id="CAG8831114.1"/>
    </source>
</evidence>
<gene>
    <name evidence="1" type="ORF">RPERSI_LOCUS28027</name>
</gene>
<comment type="caution">
    <text evidence="1">The sequence shown here is derived from an EMBL/GenBank/DDBJ whole genome shotgun (WGS) entry which is preliminary data.</text>
</comment>
<keyword evidence="2" id="KW-1185">Reference proteome</keyword>
<sequence length="96" mass="10037">DEKVSGKIDASDKKKLEDSISETITWLENNQEAEKEEYEHKQKSLEEIANPIMMKLYGGGAAGGPGGFPGGAPGGFPNASGAPGSEESGPTIEEVD</sequence>
<feature type="non-terminal residue" evidence="1">
    <location>
        <position position="1"/>
    </location>
</feature>